<keyword evidence="2 10" id="KW-0812">Transmembrane</keyword>
<feature type="transmembrane region" description="Helical" evidence="10">
    <location>
        <begin position="14"/>
        <end position="36"/>
    </location>
</feature>
<name>A0ABQ3ULT1_9CHLR</name>
<dbReference type="SUPFAM" id="SSF58104">
    <property type="entry name" value="Methyl-accepting chemotaxis protein (MCP) signaling domain"/>
    <property type="match status" value="1"/>
</dbReference>
<feature type="coiled-coil region" evidence="8">
    <location>
        <begin position="600"/>
        <end position="627"/>
    </location>
</feature>
<feature type="domain" description="HAMP" evidence="12">
    <location>
        <begin position="298"/>
        <end position="349"/>
    </location>
</feature>
<reference evidence="13 14" key="1">
    <citation type="journal article" date="2021" name="Int. J. Syst. Evol. Microbiol.">
        <title>Reticulibacter mediterranei gen. nov., sp. nov., within the new family Reticulibacteraceae fam. nov., and Ktedonospora formicarum gen. nov., sp. nov., Ktedonobacter robiniae sp. nov., Dictyobacter formicarum sp. nov. and Dictyobacter arantiisoli sp. nov., belonging to the class Ktedonobacteria.</title>
        <authorList>
            <person name="Yabe S."/>
            <person name="Zheng Y."/>
            <person name="Wang C.M."/>
            <person name="Sakai Y."/>
            <person name="Abe K."/>
            <person name="Yokota A."/>
            <person name="Donadio S."/>
            <person name="Cavaletti L."/>
            <person name="Monciardini P."/>
        </authorList>
    </citation>
    <scope>NUCLEOTIDE SEQUENCE [LARGE SCALE GENOMIC DNA]</scope>
    <source>
        <strain evidence="13 14">SOSP1-30</strain>
    </source>
</reference>
<keyword evidence="8" id="KW-0175">Coiled coil</keyword>
<protein>
    <recommendedName>
        <fullName evidence="15">Methyl-accepting chemotaxis protein</fullName>
    </recommendedName>
</protein>
<dbReference type="InterPro" id="IPR004090">
    <property type="entry name" value="Chemotax_Me-accpt_rcpt"/>
</dbReference>
<feature type="domain" description="Methyl-accepting transducer" evidence="11">
    <location>
        <begin position="354"/>
        <end position="611"/>
    </location>
</feature>
<feature type="region of interest" description="Disordered" evidence="9">
    <location>
        <begin position="664"/>
        <end position="753"/>
    </location>
</feature>
<dbReference type="CDD" id="cd11386">
    <property type="entry name" value="MCP_signal"/>
    <property type="match status" value="1"/>
</dbReference>
<evidence type="ECO:0000256" key="1">
    <source>
        <dbReference type="ARBA" id="ARBA00004141"/>
    </source>
</evidence>
<keyword evidence="3 10" id="KW-1133">Transmembrane helix</keyword>
<dbReference type="Gene3D" id="6.10.340.10">
    <property type="match status" value="1"/>
</dbReference>
<dbReference type="Gene3D" id="1.10.287.950">
    <property type="entry name" value="Methyl-accepting chemotaxis protein"/>
    <property type="match status" value="1"/>
</dbReference>
<evidence type="ECO:0000256" key="2">
    <source>
        <dbReference type="ARBA" id="ARBA00022692"/>
    </source>
</evidence>
<dbReference type="SMART" id="SM00283">
    <property type="entry name" value="MA"/>
    <property type="match status" value="1"/>
</dbReference>
<keyword evidence="5 7" id="KW-0807">Transducer</keyword>
<evidence type="ECO:0000256" key="4">
    <source>
        <dbReference type="ARBA" id="ARBA00023136"/>
    </source>
</evidence>
<dbReference type="PROSITE" id="PS50885">
    <property type="entry name" value="HAMP"/>
    <property type="match status" value="2"/>
</dbReference>
<evidence type="ECO:0000256" key="10">
    <source>
        <dbReference type="SAM" id="Phobius"/>
    </source>
</evidence>
<dbReference type="Pfam" id="PF00672">
    <property type="entry name" value="HAMP"/>
    <property type="match status" value="1"/>
</dbReference>
<dbReference type="Proteomes" id="UP000654345">
    <property type="component" value="Unassembled WGS sequence"/>
</dbReference>
<evidence type="ECO:0000256" key="7">
    <source>
        <dbReference type="PROSITE-ProRule" id="PRU00284"/>
    </source>
</evidence>
<evidence type="ECO:0000256" key="6">
    <source>
        <dbReference type="ARBA" id="ARBA00029447"/>
    </source>
</evidence>
<evidence type="ECO:0000256" key="8">
    <source>
        <dbReference type="SAM" id="Coils"/>
    </source>
</evidence>
<evidence type="ECO:0000259" key="12">
    <source>
        <dbReference type="PROSITE" id="PS50885"/>
    </source>
</evidence>
<evidence type="ECO:0008006" key="15">
    <source>
        <dbReference type="Google" id="ProtNLM"/>
    </source>
</evidence>
<keyword evidence="4 10" id="KW-0472">Membrane</keyword>
<dbReference type="PROSITE" id="PS50111">
    <property type="entry name" value="CHEMOTAXIS_TRANSDUC_2"/>
    <property type="match status" value="1"/>
</dbReference>
<dbReference type="CDD" id="cd06225">
    <property type="entry name" value="HAMP"/>
    <property type="match status" value="2"/>
</dbReference>
<feature type="domain" description="HAMP" evidence="12">
    <location>
        <begin position="239"/>
        <end position="291"/>
    </location>
</feature>
<evidence type="ECO:0000259" key="11">
    <source>
        <dbReference type="PROSITE" id="PS50111"/>
    </source>
</evidence>
<dbReference type="PANTHER" id="PTHR32089:SF119">
    <property type="entry name" value="METHYL-ACCEPTING CHEMOTAXIS PROTEIN CTPL"/>
    <property type="match status" value="1"/>
</dbReference>
<dbReference type="InterPro" id="IPR003660">
    <property type="entry name" value="HAMP_dom"/>
</dbReference>
<feature type="compositionally biased region" description="Polar residues" evidence="9">
    <location>
        <begin position="664"/>
        <end position="674"/>
    </location>
</feature>
<accession>A0ABQ3ULT1</accession>
<evidence type="ECO:0000256" key="9">
    <source>
        <dbReference type="SAM" id="MobiDB-lite"/>
    </source>
</evidence>
<evidence type="ECO:0000313" key="14">
    <source>
        <dbReference type="Proteomes" id="UP000654345"/>
    </source>
</evidence>
<evidence type="ECO:0000256" key="3">
    <source>
        <dbReference type="ARBA" id="ARBA00022989"/>
    </source>
</evidence>
<comment type="similarity">
    <text evidence="6">Belongs to the methyl-accepting chemotaxis (MCP) protein family.</text>
</comment>
<dbReference type="RefSeq" id="WP_201370488.1">
    <property type="nucleotide sequence ID" value="NZ_BNJG01000001.1"/>
</dbReference>
<dbReference type="SMART" id="SM00304">
    <property type="entry name" value="HAMP"/>
    <property type="match status" value="2"/>
</dbReference>
<dbReference type="Pfam" id="PF00015">
    <property type="entry name" value="MCPsignal"/>
    <property type="match status" value="1"/>
</dbReference>
<comment type="caution">
    <text evidence="13">The sequence shown here is derived from an EMBL/GenBank/DDBJ whole genome shotgun (WGS) entry which is preliminary data.</text>
</comment>
<evidence type="ECO:0000313" key="13">
    <source>
        <dbReference type="EMBL" id="GHO53698.1"/>
    </source>
</evidence>
<dbReference type="EMBL" id="BNJG01000001">
    <property type="protein sequence ID" value="GHO53698.1"/>
    <property type="molecule type" value="Genomic_DNA"/>
</dbReference>
<dbReference type="PANTHER" id="PTHR32089">
    <property type="entry name" value="METHYL-ACCEPTING CHEMOTAXIS PROTEIN MCPB"/>
    <property type="match status" value="1"/>
</dbReference>
<comment type="subcellular location">
    <subcellularLocation>
        <location evidence="1">Membrane</location>
        <topology evidence="1">Multi-pass membrane protein</topology>
    </subcellularLocation>
</comment>
<organism evidence="13 14">
    <name type="scientific">Ktedonobacter robiniae</name>
    <dbReference type="NCBI Taxonomy" id="2778365"/>
    <lineage>
        <taxon>Bacteria</taxon>
        <taxon>Bacillati</taxon>
        <taxon>Chloroflexota</taxon>
        <taxon>Ktedonobacteria</taxon>
        <taxon>Ktedonobacterales</taxon>
        <taxon>Ktedonobacteraceae</taxon>
        <taxon>Ktedonobacter</taxon>
    </lineage>
</organism>
<evidence type="ECO:0000256" key="5">
    <source>
        <dbReference type="ARBA" id="ARBA00023224"/>
    </source>
</evidence>
<feature type="transmembrane region" description="Helical" evidence="10">
    <location>
        <begin position="215"/>
        <end position="237"/>
    </location>
</feature>
<proteinExistence type="inferred from homology"/>
<gene>
    <name evidence="13" type="ORF">KSB_21730</name>
</gene>
<feature type="compositionally biased region" description="Low complexity" evidence="9">
    <location>
        <begin position="720"/>
        <end position="747"/>
    </location>
</feature>
<dbReference type="InterPro" id="IPR004089">
    <property type="entry name" value="MCPsignal_dom"/>
</dbReference>
<keyword evidence="14" id="KW-1185">Reference proteome</keyword>
<dbReference type="PRINTS" id="PR00260">
    <property type="entry name" value="CHEMTRNSDUCR"/>
</dbReference>
<sequence length="753" mass="82358">MFKSIANIPIFRRLFYAFLLAAVVPGLIIIILGFVFTNTINGRSAQLRYATNMIEDSAYIKSEIRLLRDQPDLIRSNLSNGDRLTNFVQNLDAQASEIDRNLSQFKDKYSLQDSPKMKGILDAVTADSADTNIPHVQTQTLNLLTSTTWRQYYAAEQRLDNHDMPNGDKTAILNDLQTLDSKYKELSDRWGFVDVYATEISNIVADPGASLNNTLISATTISFLFTITIIIVIGYVVNRTITDPLRDLANLTKRIARGETNARANIDGRDEIYTVATSMNNMLDNIVRLIQETQSQRDVLQGQVEKLVSEVSGVGEGDLRVQAEVTADALGVLADSFNYMVEELGSLVVRVKMVAGEVEKSATSTLDRMTQLVETGDIQIGQIGEAEAVVEQLASSSRQVASRSQVLLEVANQARTDARAGRNSVYQAIEGMGRINENVQTTASKVQNLGDRSREINEIAEVISSIAHQTNRLALDAAIQAAMAGENGKGFGAVAADIRRLAERSKEQAGFINRLVRSIREDIGAVAVSMQDTQRETAGGAQLTQQAGISLGSIFAAIENQAREIDGINQLAVEQLTSTGSVVNLMHAVSESTHQSNASTRDASENMERLARLVEQLRASVEAFKLRENEGYLAPNSNARISVDDGNNPGVPMTNTFRTVSSTAMPAYSPNSDNRGFDNGYDDFNQFSPQFPVEAQANSRGWNAGLPPTSKNPPRLNAPQQNGQQYNNGGDYNGNNNSNGNRGYPQNPQNSNW</sequence>